<comment type="catalytic activity">
    <reaction evidence="5">
        <text>holo-[D-alanyl-carrier protein] + D-alanine + ATP = D-alanyl-[D-alanyl-carrier protein] + AMP + diphosphate</text>
        <dbReference type="Rhea" id="RHEA:55132"/>
        <dbReference type="Rhea" id="RHEA-COMP:14102"/>
        <dbReference type="Rhea" id="RHEA-COMP:14103"/>
        <dbReference type="ChEBI" id="CHEBI:30616"/>
        <dbReference type="ChEBI" id="CHEBI:33019"/>
        <dbReference type="ChEBI" id="CHEBI:57416"/>
        <dbReference type="ChEBI" id="CHEBI:64479"/>
        <dbReference type="ChEBI" id="CHEBI:138620"/>
        <dbReference type="ChEBI" id="CHEBI:456215"/>
        <dbReference type="EC" id="6.2.1.54"/>
    </reaction>
</comment>
<feature type="binding site" evidence="5">
    <location>
        <begin position="153"/>
        <end position="154"/>
    </location>
    <ligand>
        <name>ATP</name>
        <dbReference type="ChEBI" id="CHEBI:30616"/>
    </ligand>
</feature>
<dbReference type="PROSITE" id="PS00455">
    <property type="entry name" value="AMP_BINDING"/>
    <property type="match status" value="1"/>
</dbReference>
<reference evidence="9" key="1">
    <citation type="journal article" date="2019" name="Int. J. Syst. Evol. Microbiol.">
        <title>The Global Catalogue of Microorganisms (GCM) 10K type strain sequencing project: providing services to taxonomists for standard genome sequencing and annotation.</title>
        <authorList>
            <consortium name="The Broad Institute Genomics Platform"/>
            <consortium name="The Broad Institute Genome Sequencing Center for Infectious Disease"/>
            <person name="Wu L."/>
            <person name="Ma J."/>
        </authorList>
    </citation>
    <scope>NUCLEOTIDE SEQUENCE [LARGE SCALE GENOMIC DNA]</scope>
    <source>
        <strain evidence="9">CCUG 63287</strain>
    </source>
</reference>
<feature type="binding site" evidence="5">
    <location>
        <begin position="293"/>
        <end position="298"/>
    </location>
    <ligand>
        <name>ATP</name>
        <dbReference type="ChEBI" id="CHEBI:30616"/>
    </ligand>
</feature>
<evidence type="ECO:0000256" key="1">
    <source>
        <dbReference type="ARBA" id="ARBA00022490"/>
    </source>
</evidence>
<evidence type="ECO:0000256" key="5">
    <source>
        <dbReference type="HAMAP-Rule" id="MF_00593"/>
    </source>
</evidence>
<feature type="binding site" evidence="5">
    <location>
        <position position="482"/>
    </location>
    <ligand>
        <name>ATP</name>
        <dbReference type="ChEBI" id="CHEBI:30616"/>
    </ligand>
</feature>
<dbReference type="InterPro" id="IPR045851">
    <property type="entry name" value="AMP-bd_C_sf"/>
</dbReference>
<comment type="caution">
    <text evidence="8">The sequence shown here is derived from an EMBL/GenBank/DDBJ whole genome shotgun (WGS) entry which is preliminary data.</text>
</comment>
<keyword evidence="1 5" id="KW-0963">Cytoplasm</keyword>
<protein>
    <recommendedName>
        <fullName evidence="5">D-alanine--D-alanyl carrier protein ligase</fullName>
        <shortName evidence="5">DCL</shortName>
        <ecNumber evidence="5">6.2.1.54</ecNumber>
    </recommendedName>
    <alternativeName>
        <fullName evidence="5">D-alanine--poly(phosphoribitol) ligase subunit 1</fullName>
    </alternativeName>
    <alternativeName>
        <fullName evidence="5">D-alanine-activating enzyme</fullName>
        <shortName evidence="5">DAE</shortName>
    </alternativeName>
</protein>
<feature type="domain" description="AMP-binding enzyme C-terminal" evidence="7">
    <location>
        <begin position="405"/>
        <end position="482"/>
    </location>
</feature>
<evidence type="ECO:0000256" key="2">
    <source>
        <dbReference type="ARBA" id="ARBA00022598"/>
    </source>
</evidence>
<organism evidence="8 9">
    <name type="scientific">Lactococcus nasutitermitis</name>
    <dbReference type="NCBI Taxonomy" id="1652957"/>
    <lineage>
        <taxon>Bacteria</taxon>
        <taxon>Bacillati</taxon>
        <taxon>Bacillota</taxon>
        <taxon>Bacilli</taxon>
        <taxon>Lactobacillales</taxon>
        <taxon>Streptococcaceae</taxon>
        <taxon>Lactococcus</taxon>
    </lineage>
</organism>
<dbReference type="EMBL" id="JBHSGD010000010">
    <property type="protein sequence ID" value="MFC4653314.1"/>
    <property type="molecule type" value="Genomic_DNA"/>
</dbReference>
<dbReference type="SUPFAM" id="SSF56801">
    <property type="entry name" value="Acetyl-CoA synthetase-like"/>
    <property type="match status" value="1"/>
</dbReference>
<keyword evidence="3 5" id="KW-0547">Nucleotide-binding</keyword>
<comment type="subcellular location">
    <subcellularLocation>
        <location evidence="5">Cytoplasm</location>
    </subcellularLocation>
</comment>
<evidence type="ECO:0000256" key="4">
    <source>
        <dbReference type="ARBA" id="ARBA00022840"/>
    </source>
</evidence>
<dbReference type="Gene3D" id="3.30.300.30">
    <property type="match status" value="1"/>
</dbReference>
<dbReference type="Gene3D" id="3.40.50.12780">
    <property type="entry name" value="N-terminal domain of ligase-like"/>
    <property type="match status" value="1"/>
</dbReference>
<dbReference type="PANTHER" id="PTHR45398:SF1">
    <property type="entry name" value="ENZYME, PUTATIVE (JCVI)-RELATED"/>
    <property type="match status" value="1"/>
</dbReference>
<sequence>MKLIERILEVARTYPERVVVAEKERDYTYHELLIAIKQISQELAKKAKNERPVFVFGKNDFLTLATMLAVNLTGRAYIPVDAHTPFERTEMILNAAKPSAVIVTAPVADKFDSLLQERIEFFEFDAALKEDEITELDTTQAVSGDETNYIIYTSGTTGVPKGVAVSHDNLLSFTNWMNTSFEHIEGNQILEQALYSFDLSIFSIYPSLTTGGSLVTLSREETINFKLLFERLNRSVINTWISTPSFVDICLLDPSFVAEKHPELTQFIFCGEELTHKTAQKLLAAFPEAAIYNTYGPTEATGAISSVRVTDELLAAYSRVPIGKAKSGVELRIVDDELIIVGDSVAKGYFENPVKTAEAFFELDGKRAYHTGDAGFIDEQGIFNYNGRIDFQVKFNGFRIELQDIESHLLSLPEVEKAVVLAKENDFHKVVALVAVLVVNEKTPDRAYTKNLKTELAPLIMDYMMPTKFVYLEDFPLNQNGKIDRKLLAAQVFGENN</sequence>
<evidence type="ECO:0000256" key="3">
    <source>
        <dbReference type="ARBA" id="ARBA00022741"/>
    </source>
</evidence>
<evidence type="ECO:0000313" key="8">
    <source>
        <dbReference type="EMBL" id="MFC4653314.1"/>
    </source>
</evidence>
<feature type="binding site" evidence="5">
    <location>
        <begin position="385"/>
        <end position="388"/>
    </location>
    <ligand>
        <name>ATP</name>
        <dbReference type="ChEBI" id="CHEBI:30616"/>
    </ligand>
</feature>
<dbReference type="InterPro" id="IPR010072">
    <property type="entry name" value="DltA"/>
</dbReference>
<dbReference type="InterPro" id="IPR044507">
    <property type="entry name" value="DltA-like"/>
</dbReference>
<feature type="binding site" evidence="5">
    <location>
        <position position="482"/>
    </location>
    <ligand>
        <name>D-alanine</name>
        <dbReference type="ChEBI" id="CHEBI:57416"/>
    </ligand>
</feature>
<keyword evidence="2 5" id="KW-0436">Ligase</keyword>
<feature type="domain" description="AMP-dependent synthetase/ligase" evidence="6">
    <location>
        <begin position="9"/>
        <end position="350"/>
    </location>
</feature>
<dbReference type="Pfam" id="PF13193">
    <property type="entry name" value="AMP-binding_C"/>
    <property type="match status" value="1"/>
</dbReference>
<dbReference type="RefSeq" id="WP_213536494.1">
    <property type="nucleotide sequence ID" value="NZ_BOVQ01000007.1"/>
</dbReference>
<dbReference type="CDD" id="cd05945">
    <property type="entry name" value="DltA"/>
    <property type="match status" value="1"/>
</dbReference>
<evidence type="ECO:0000259" key="6">
    <source>
        <dbReference type="Pfam" id="PF00501"/>
    </source>
</evidence>
<dbReference type="NCBIfam" id="NF003417">
    <property type="entry name" value="PRK04813.1"/>
    <property type="match status" value="1"/>
</dbReference>
<dbReference type="NCBIfam" id="TIGR01734">
    <property type="entry name" value="D-ala-DACP-lig"/>
    <property type="match status" value="1"/>
</dbReference>
<comment type="pathway">
    <text evidence="5">Cell wall biogenesis; lipoteichoic acid biosynthesis.</text>
</comment>
<gene>
    <name evidence="5 8" type="primary">dltA</name>
    <name evidence="8" type="ORF">ACFO26_10415</name>
</gene>
<proteinExistence type="inferred from homology"/>
<comment type="function">
    <text evidence="5">Catalyzes the first step in the D-alanylation of lipoteichoic acid (LTA), the activation of D-alanine and its transfer onto the D-alanyl carrier protein (Dcp) DltC. In an ATP-dependent two-step reaction, forms a high energy D-alanyl-AMP intermediate, followed by transfer of the D-alanyl residue as a thiol ester to the phosphopantheinyl prosthetic group of the Dcp. D-alanylation of LTA plays an important role in modulating the properties of the cell wall in Gram-positive bacteria, influencing the net charge of the cell wall.</text>
</comment>
<feature type="binding site" evidence="5">
    <location>
        <position position="198"/>
    </location>
    <ligand>
        <name>D-alanine</name>
        <dbReference type="ChEBI" id="CHEBI:57416"/>
    </ligand>
</feature>
<dbReference type="HAMAP" id="MF_00593">
    <property type="entry name" value="DltA"/>
    <property type="match status" value="1"/>
</dbReference>
<dbReference type="PANTHER" id="PTHR45398">
    <property type="match status" value="1"/>
</dbReference>
<evidence type="ECO:0000259" key="7">
    <source>
        <dbReference type="Pfam" id="PF13193"/>
    </source>
</evidence>
<comment type="caution">
    <text evidence="5">Lacks conserved residue(s) required for the propagation of feature annotation.</text>
</comment>
<dbReference type="EC" id="6.2.1.54" evidence="5"/>
<dbReference type="InterPro" id="IPR020845">
    <property type="entry name" value="AMP-binding_CS"/>
</dbReference>
<dbReference type="InterPro" id="IPR000873">
    <property type="entry name" value="AMP-dep_synth/lig_dom"/>
</dbReference>
<dbReference type="Pfam" id="PF00501">
    <property type="entry name" value="AMP-binding"/>
    <property type="match status" value="1"/>
</dbReference>
<evidence type="ECO:0000313" key="9">
    <source>
        <dbReference type="Proteomes" id="UP001595987"/>
    </source>
</evidence>
<dbReference type="GO" id="GO:0016874">
    <property type="term" value="F:ligase activity"/>
    <property type="evidence" value="ECO:0007669"/>
    <property type="project" value="UniProtKB-KW"/>
</dbReference>
<keyword evidence="4 5" id="KW-0067">ATP-binding</keyword>
<keyword evidence="9" id="KW-1185">Reference proteome</keyword>
<comment type="similarity">
    <text evidence="5">Belongs to the ATP-dependent AMP-binding enzyme family. DltA subfamily.</text>
</comment>
<dbReference type="Proteomes" id="UP001595987">
    <property type="component" value="Unassembled WGS sequence"/>
</dbReference>
<feature type="binding site" evidence="5">
    <location>
        <position position="373"/>
    </location>
    <ligand>
        <name>ATP</name>
        <dbReference type="ChEBI" id="CHEBI:30616"/>
    </ligand>
</feature>
<dbReference type="InterPro" id="IPR042099">
    <property type="entry name" value="ANL_N_sf"/>
</dbReference>
<accession>A0ABV9JIV1</accession>
<dbReference type="InterPro" id="IPR025110">
    <property type="entry name" value="AMP-bd_C"/>
</dbReference>
<name>A0ABV9JIV1_9LACT</name>